<feature type="domain" description="Membrane insertase YidC/Oxa/ALB C-terminal" evidence="12">
    <location>
        <begin position="32"/>
        <end position="234"/>
    </location>
</feature>
<proteinExistence type="inferred from homology"/>
<comment type="similarity">
    <text evidence="9">Belongs to the OXA1/ALB3/YidC family.</text>
</comment>
<dbReference type="AlphaFoldDB" id="A0A1G2H6J4"/>
<feature type="transmembrane region" description="Helical" evidence="11">
    <location>
        <begin position="193"/>
        <end position="210"/>
    </location>
</feature>
<evidence type="ECO:0000259" key="12">
    <source>
        <dbReference type="Pfam" id="PF02096"/>
    </source>
</evidence>
<evidence type="ECO:0000256" key="9">
    <source>
        <dbReference type="RuleBase" id="RU003945"/>
    </source>
</evidence>
<keyword evidence="3" id="KW-1003">Cell membrane</keyword>
<protein>
    <recommendedName>
        <fullName evidence="12">Membrane insertase YidC/Oxa/ALB C-terminal domain-containing protein</fullName>
    </recommendedName>
</protein>
<feature type="transmembrane region" description="Helical" evidence="11">
    <location>
        <begin position="33"/>
        <end position="51"/>
    </location>
</feature>
<dbReference type="GO" id="GO:0005886">
    <property type="term" value="C:plasma membrane"/>
    <property type="evidence" value="ECO:0007669"/>
    <property type="project" value="UniProtKB-SubCell"/>
</dbReference>
<dbReference type="Pfam" id="PF02096">
    <property type="entry name" value="60KD_IMP"/>
    <property type="match status" value="1"/>
</dbReference>
<evidence type="ECO:0000256" key="6">
    <source>
        <dbReference type="ARBA" id="ARBA00022989"/>
    </source>
</evidence>
<gene>
    <name evidence="13" type="ORF">A2827_02625</name>
</gene>
<dbReference type="Proteomes" id="UP000177932">
    <property type="component" value="Unassembled WGS sequence"/>
</dbReference>
<keyword evidence="4 9" id="KW-0812">Transmembrane</keyword>
<dbReference type="InterPro" id="IPR047196">
    <property type="entry name" value="YidC_ALB_C"/>
</dbReference>
<evidence type="ECO:0000256" key="10">
    <source>
        <dbReference type="SAM" id="Coils"/>
    </source>
</evidence>
<comment type="subcellular location">
    <subcellularLocation>
        <location evidence="1">Cell membrane</location>
        <topology evidence="1">Multi-pass membrane protein</topology>
    </subcellularLocation>
    <subcellularLocation>
        <location evidence="9">Membrane</location>
        <topology evidence="9">Multi-pass membrane protein</topology>
    </subcellularLocation>
</comment>
<dbReference type="InterPro" id="IPR028055">
    <property type="entry name" value="YidC/Oxa/ALB_C"/>
</dbReference>
<evidence type="ECO:0000313" key="13">
    <source>
        <dbReference type="EMBL" id="OGZ58096.1"/>
    </source>
</evidence>
<dbReference type="InterPro" id="IPR001708">
    <property type="entry name" value="YidC/ALB3/OXA1/COX18"/>
</dbReference>
<reference evidence="13 14" key="1">
    <citation type="journal article" date="2016" name="Nat. Commun.">
        <title>Thousands of microbial genomes shed light on interconnected biogeochemical processes in an aquifer system.</title>
        <authorList>
            <person name="Anantharaman K."/>
            <person name="Brown C.T."/>
            <person name="Hug L.A."/>
            <person name="Sharon I."/>
            <person name="Castelle C.J."/>
            <person name="Probst A.J."/>
            <person name="Thomas B.C."/>
            <person name="Singh A."/>
            <person name="Wilkins M.J."/>
            <person name="Karaoz U."/>
            <person name="Brodie E.L."/>
            <person name="Williams K.H."/>
            <person name="Hubbard S.S."/>
            <person name="Banfield J.F."/>
        </authorList>
    </citation>
    <scope>NUCLEOTIDE SEQUENCE [LARGE SCALE GENOMIC DNA]</scope>
</reference>
<keyword evidence="6 11" id="KW-1133">Transmembrane helix</keyword>
<sequence>MDFFITIFNEALYRPIFNFLIFVYNVIPGRDFGIAIIIVTILLRILLFPLAHKALKSQKALQELQPKIKEMQGKIKNKEEQAKKLLEFYKENKINPFSGCLPILIQLPILIALYRVFLHGLDPSSLDALYPFIQNPGTINPTFLSIIDLSKPNYWLAILAGVSQYIQSKATFQKKDKPGQGMLNSDFSKSMTMSFLYVMPVFLVVISWKLPAGLPLYWVITMLFSWGQQVIVNKGFKKTLSTVDK</sequence>
<name>A0A1G2H6J4_9BACT</name>
<keyword evidence="8" id="KW-0143">Chaperone</keyword>
<keyword evidence="7 11" id="KW-0472">Membrane</keyword>
<dbReference type="EMBL" id="MHOD01000014">
    <property type="protein sequence ID" value="OGZ58096.1"/>
    <property type="molecule type" value="Genomic_DNA"/>
</dbReference>
<evidence type="ECO:0000256" key="11">
    <source>
        <dbReference type="SAM" id="Phobius"/>
    </source>
</evidence>
<keyword evidence="2" id="KW-0813">Transport</keyword>
<dbReference type="PANTHER" id="PTHR12428:SF65">
    <property type="entry name" value="CYTOCHROME C OXIDASE ASSEMBLY PROTEIN COX18, MITOCHONDRIAL"/>
    <property type="match status" value="1"/>
</dbReference>
<dbReference type="GO" id="GO:0051205">
    <property type="term" value="P:protein insertion into membrane"/>
    <property type="evidence" value="ECO:0007669"/>
    <property type="project" value="TreeGrafter"/>
</dbReference>
<feature type="transmembrane region" description="Helical" evidence="11">
    <location>
        <begin position="94"/>
        <end position="117"/>
    </location>
</feature>
<evidence type="ECO:0000256" key="4">
    <source>
        <dbReference type="ARBA" id="ARBA00022692"/>
    </source>
</evidence>
<dbReference type="STRING" id="1802158.A2827_02625"/>
<keyword evidence="10" id="KW-0175">Coiled coil</keyword>
<accession>A0A1G2H6J4</accession>
<dbReference type="GO" id="GO:0015031">
    <property type="term" value="P:protein transport"/>
    <property type="evidence" value="ECO:0007669"/>
    <property type="project" value="UniProtKB-KW"/>
</dbReference>
<dbReference type="CDD" id="cd20070">
    <property type="entry name" value="5TM_YidC_Alb3"/>
    <property type="match status" value="1"/>
</dbReference>
<evidence type="ECO:0000256" key="8">
    <source>
        <dbReference type="ARBA" id="ARBA00023186"/>
    </source>
</evidence>
<evidence type="ECO:0000256" key="1">
    <source>
        <dbReference type="ARBA" id="ARBA00004651"/>
    </source>
</evidence>
<dbReference type="NCBIfam" id="TIGR03592">
    <property type="entry name" value="yidC_oxa1_cterm"/>
    <property type="match status" value="1"/>
</dbReference>
<feature type="coiled-coil region" evidence="10">
    <location>
        <begin position="61"/>
        <end position="88"/>
    </location>
</feature>
<dbReference type="GO" id="GO:0032977">
    <property type="term" value="F:membrane insertase activity"/>
    <property type="evidence" value="ECO:0007669"/>
    <property type="project" value="InterPro"/>
</dbReference>
<evidence type="ECO:0000256" key="5">
    <source>
        <dbReference type="ARBA" id="ARBA00022927"/>
    </source>
</evidence>
<organism evidence="13 14">
    <name type="scientific">Candidatus Spechtbacteria bacterium RIFCSPHIGHO2_01_FULL_43_30</name>
    <dbReference type="NCBI Taxonomy" id="1802158"/>
    <lineage>
        <taxon>Bacteria</taxon>
        <taxon>Candidatus Spechtiibacteriota</taxon>
    </lineage>
</organism>
<evidence type="ECO:0000313" key="14">
    <source>
        <dbReference type="Proteomes" id="UP000177932"/>
    </source>
</evidence>
<dbReference type="PANTHER" id="PTHR12428">
    <property type="entry name" value="OXA1"/>
    <property type="match status" value="1"/>
</dbReference>
<evidence type="ECO:0000256" key="2">
    <source>
        <dbReference type="ARBA" id="ARBA00022448"/>
    </source>
</evidence>
<feature type="transmembrane region" description="Helical" evidence="11">
    <location>
        <begin position="12"/>
        <end position="27"/>
    </location>
</feature>
<comment type="caution">
    <text evidence="13">The sequence shown here is derived from an EMBL/GenBank/DDBJ whole genome shotgun (WGS) entry which is preliminary data.</text>
</comment>
<evidence type="ECO:0000256" key="7">
    <source>
        <dbReference type="ARBA" id="ARBA00023136"/>
    </source>
</evidence>
<evidence type="ECO:0000256" key="3">
    <source>
        <dbReference type="ARBA" id="ARBA00022475"/>
    </source>
</evidence>
<keyword evidence="5" id="KW-0653">Protein transport</keyword>